<dbReference type="SUPFAM" id="SSF117074">
    <property type="entry name" value="Hypothetical protein PA1324"/>
    <property type="match status" value="1"/>
</dbReference>
<feature type="transmembrane region" description="Helical" evidence="1">
    <location>
        <begin position="226"/>
        <end position="246"/>
    </location>
</feature>
<feature type="signal peptide" evidence="2">
    <location>
        <begin position="1"/>
        <end position="23"/>
    </location>
</feature>
<sequence length="252" mass="26013">MNNFKKLTCATVICLALPTASHAALITFDFTGGLVVADSTGTIIKNNNSPITPIAASLTYNTDTGIGNSGLSITMSTFLGSAPTFHDISMTRQSGSNLITGQILVDWSGSLNMPLHIEWDATGLFNAINYGLQAGDVISGSTLYHDTNGNGLFDQGEYLTNVSSATPYSDTLQLQQGYGTSTLQGSAPMAATAGSLGLASSGLTGIRGYFDIGSGNSMHVVSVTSVPVPAAAWLFGSGLLGLTSLVRMRKAS</sequence>
<dbReference type="AlphaFoldDB" id="A0A4R3XU08"/>
<evidence type="ECO:0000313" key="3">
    <source>
        <dbReference type="EMBL" id="TCV82347.1"/>
    </source>
</evidence>
<reference evidence="3 4" key="1">
    <citation type="submission" date="2019-03" db="EMBL/GenBank/DDBJ databases">
        <title>Genomic Encyclopedia of Type Strains, Phase IV (KMG-IV): sequencing the most valuable type-strain genomes for metagenomic binning, comparative biology and taxonomic classification.</title>
        <authorList>
            <person name="Goeker M."/>
        </authorList>
    </citation>
    <scope>NUCLEOTIDE SEQUENCE [LARGE SCALE GENOMIC DNA]</scope>
    <source>
        <strain evidence="3 4">DSM 100309</strain>
    </source>
</reference>
<evidence type="ECO:0000256" key="2">
    <source>
        <dbReference type="SAM" id="SignalP"/>
    </source>
</evidence>
<evidence type="ECO:0000256" key="1">
    <source>
        <dbReference type="SAM" id="Phobius"/>
    </source>
</evidence>
<proteinExistence type="predicted"/>
<dbReference type="RefSeq" id="WP_124948237.1">
    <property type="nucleotide sequence ID" value="NZ_BHVT01000077.1"/>
</dbReference>
<protein>
    <submittedName>
        <fullName evidence="3">Putative secreted protein</fullName>
    </submittedName>
</protein>
<keyword evidence="2" id="KW-0732">Signal</keyword>
<evidence type="ECO:0000313" key="4">
    <source>
        <dbReference type="Proteomes" id="UP000295367"/>
    </source>
</evidence>
<keyword evidence="1" id="KW-1133">Transmembrane helix</keyword>
<dbReference type="EMBL" id="SMCO01000022">
    <property type="protein sequence ID" value="TCV82347.1"/>
    <property type="molecule type" value="Genomic_DNA"/>
</dbReference>
<keyword evidence="1" id="KW-0812">Transmembrane</keyword>
<dbReference type="Proteomes" id="UP000295367">
    <property type="component" value="Unassembled WGS sequence"/>
</dbReference>
<comment type="caution">
    <text evidence="3">The sequence shown here is derived from an EMBL/GenBank/DDBJ whole genome shotgun (WGS) entry which is preliminary data.</text>
</comment>
<accession>A0A4R3XU08</accession>
<feature type="chain" id="PRO_5020312632" evidence="2">
    <location>
        <begin position="24"/>
        <end position="252"/>
    </location>
</feature>
<gene>
    <name evidence="3" type="ORF">EDC63_12239</name>
</gene>
<name>A0A4R3XU08_9PROT</name>
<keyword evidence="4" id="KW-1185">Reference proteome</keyword>
<keyword evidence="1" id="KW-0472">Membrane</keyword>
<organism evidence="3 4">
    <name type="scientific">Sulfurirhabdus autotrophica</name>
    <dbReference type="NCBI Taxonomy" id="1706046"/>
    <lineage>
        <taxon>Bacteria</taxon>
        <taxon>Pseudomonadati</taxon>
        <taxon>Pseudomonadota</taxon>
        <taxon>Betaproteobacteria</taxon>
        <taxon>Nitrosomonadales</taxon>
        <taxon>Sulfuricellaceae</taxon>
        <taxon>Sulfurirhabdus</taxon>
    </lineage>
</organism>